<dbReference type="SUPFAM" id="SSF52218">
    <property type="entry name" value="Flavoproteins"/>
    <property type="match status" value="1"/>
</dbReference>
<dbReference type="EMBL" id="FOUU01000002">
    <property type="protein sequence ID" value="SFM60119.1"/>
    <property type="molecule type" value="Genomic_DNA"/>
</dbReference>
<organism evidence="2 3">
    <name type="scientific">Thermodesulforhabdus norvegica</name>
    <dbReference type="NCBI Taxonomy" id="39841"/>
    <lineage>
        <taxon>Bacteria</taxon>
        <taxon>Pseudomonadati</taxon>
        <taxon>Thermodesulfobacteriota</taxon>
        <taxon>Syntrophobacteria</taxon>
        <taxon>Syntrophobacterales</taxon>
        <taxon>Thermodesulforhabdaceae</taxon>
        <taxon>Thermodesulforhabdus</taxon>
    </lineage>
</organism>
<dbReference type="Proteomes" id="UP000199611">
    <property type="component" value="Unassembled WGS sequence"/>
</dbReference>
<keyword evidence="3" id="KW-1185">Reference proteome</keyword>
<dbReference type="InterPro" id="IPR008254">
    <property type="entry name" value="Flavodoxin/NO_synth"/>
</dbReference>
<dbReference type="STRING" id="39841.SAMN05660836_00790"/>
<gene>
    <name evidence="2" type="ORF">SAMN05660836_00790</name>
</gene>
<dbReference type="PANTHER" id="PTHR39201">
    <property type="entry name" value="EXPORTED PROTEIN-RELATED"/>
    <property type="match status" value="1"/>
</dbReference>
<feature type="domain" description="Flavodoxin-like" evidence="1">
    <location>
        <begin position="9"/>
        <end position="87"/>
    </location>
</feature>
<dbReference type="InterPro" id="IPR029039">
    <property type="entry name" value="Flavoprotein-like_sf"/>
</dbReference>
<name>A0A1I4S6N9_9BACT</name>
<evidence type="ECO:0000313" key="2">
    <source>
        <dbReference type="EMBL" id="SFM60119.1"/>
    </source>
</evidence>
<dbReference type="PROSITE" id="PS50902">
    <property type="entry name" value="FLAVODOXIN_LIKE"/>
    <property type="match status" value="1"/>
</dbReference>
<dbReference type="Gene3D" id="3.40.50.360">
    <property type="match status" value="1"/>
</dbReference>
<protein>
    <submittedName>
        <fullName evidence="2">Flavodoxin</fullName>
    </submittedName>
</protein>
<reference evidence="2 3" key="1">
    <citation type="submission" date="2016-10" db="EMBL/GenBank/DDBJ databases">
        <authorList>
            <person name="de Groot N.N."/>
        </authorList>
    </citation>
    <scope>NUCLEOTIDE SEQUENCE [LARGE SCALE GENOMIC DNA]</scope>
    <source>
        <strain evidence="2 3">DSM 9990</strain>
    </source>
</reference>
<accession>A0A1I4S6N9</accession>
<evidence type="ECO:0000259" key="1">
    <source>
        <dbReference type="PROSITE" id="PS50902"/>
    </source>
</evidence>
<dbReference type="AlphaFoldDB" id="A0A1I4S6N9"/>
<proteinExistence type="predicted"/>
<dbReference type="GO" id="GO:0010181">
    <property type="term" value="F:FMN binding"/>
    <property type="evidence" value="ECO:0007669"/>
    <property type="project" value="InterPro"/>
</dbReference>
<sequence length="87" mass="9927">MSRKDSGGLLVAYFSRTGNTEAVARIIHEKVGGNIFRMVPANPYPYDYGECVKQAREELERDFRPALALMLENPQSFDVIFLGYPIW</sequence>
<evidence type="ECO:0000313" key="3">
    <source>
        <dbReference type="Proteomes" id="UP000199611"/>
    </source>
</evidence>
<dbReference type="PANTHER" id="PTHR39201:SF1">
    <property type="entry name" value="FLAVODOXIN-LIKE DOMAIN-CONTAINING PROTEIN"/>
    <property type="match status" value="1"/>
</dbReference>
<dbReference type="Pfam" id="PF12682">
    <property type="entry name" value="Flavodoxin_4"/>
    <property type="match status" value="1"/>
</dbReference>